<feature type="transmembrane region" description="Helical" evidence="1">
    <location>
        <begin position="123"/>
        <end position="139"/>
    </location>
</feature>
<feature type="transmembrane region" description="Helical" evidence="1">
    <location>
        <begin position="388"/>
        <end position="412"/>
    </location>
</feature>
<keyword evidence="3" id="KW-1185">Reference proteome</keyword>
<gene>
    <name evidence="2" type="ORF">GCM10007418_28400</name>
</gene>
<accession>A0ABQ1PYI4</accession>
<keyword evidence="1" id="KW-1133">Transmembrane helix</keyword>
<feature type="transmembrane region" description="Helical" evidence="1">
    <location>
        <begin position="145"/>
        <end position="165"/>
    </location>
</feature>
<dbReference type="RefSeq" id="WP_150278768.1">
    <property type="nucleotide sequence ID" value="NZ_BMFF01000006.1"/>
</dbReference>
<dbReference type="EMBL" id="BMFF01000006">
    <property type="protein sequence ID" value="GGD07652.1"/>
    <property type="molecule type" value="Genomic_DNA"/>
</dbReference>
<comment type="caution">
    <text evidence="2">The sequence shown here is derived from an EMBL/GenBank/DDBJ whole genome shotgun (WGS) entry which is preliminary data.</text>
</comment>
<feature type="transmembrane region" description="Helical" evidence="1">
    <location>
        <begin position="67"/>
        <end position="87"/>
    </location>
</feature>
<feature type="transmembrane region" description="Helical" evidence="1">
    <location>
        <begin position="93"/>
        <end position="111"/>
    </location>
</feature>
<feature type="transmembrane region" description="Helical" evidence="1">
    <location>
        <begin position="222"/>
        <end position="239"/>
    </location>
</feature>
<reference evidence="3" key="1">
    <citation type="journal article" date="2019" name="Int. J. Syst. Evol. Microbiol.">
        <title>The Global Catalogue of Microorganisms (GCM) 10K type strain sequencing project: providing services to taxonomists for standard genome sequencing and annotation.</title>
        <authorList>
            <consortium name="The Broad Institute Genomics Platform"/>
            <consortium name="The Broad Institute Genome Sequencing Center for Infectious Disease"/>
            <person name="Wu L."/>
            <person name="Ma J."/>
        </authorList>
    </citation>
    <scope>NUCLEOTIDE SEQUENCE [LARGE SCALE GENOMIC DNA]</scope>
    <source>
        <strain evidence="3">CGMCC 1.12482</strain>
    </source>
</reference>
<evidence type="ECO:0000313" key="2">
    <source>
        <dbReference type="EMBL" id="GGD07652.1"/>
    </source>
</evidence>
<feature type="transmembrane region" description="Helical" evidence="1">
    <location>
        <begin position="251"/>
        <end position="272"/>
    </location>
</feature>
<keyword evidence="1" id="KW-0812">Transmembrane</keyword>
<organism evidence="2 3">
    <name type="scientific">Halopseudomonas salina</name>
    <dbReference type="NCBI Taxonomy" id="1323744"/>
    <lineage>
        <taxon>Bacteria</taxon>
        <taxon>Pseudomonadati</taxon>
        <taxon>Pseudomonadota</taxon>
        <taxon>Gammaproteobacteria</taxon>
        <taxon>Pseudomonadales</taxon>
        <taxon>Pseudomonadaceae</taxon>
        <taxon>Halopseudomonas</taxon>
    </lineage>
</organism>
<dbReference type="Proteomes" id="UP000638188">
    <property type="component" value="Unassembled WGS sequence"/>
</dbReference>
<feature type="transmembrane region" description="Helical" evidence="1">
    <location>
        <begin position="351"/>
        <end position="368"/>
    </location>
</feature>
<feature type="transmembrane region" description="Helical" evidence="1">
    <location>
        <begin position="284"/>
        <end position="305"/>
    </location>
</feature>
<feature type="transmembrane region" description="Helical" evidence="1">
    <location>
        <begin position="317"/>
        <end position="339"/>
    </location>
</feature>
<feature type="transmembrane region" description="Helical" evidence="1">
    <location>
        <begin position="186"/>
        <end position="210"/>
    </location>
</feature>
<evidence type="ECO:0000256" key="1">
    <source>
        <dbReference type="SAM" id="Phobius"/>
    </source>
</evidence>
<name>A0ABQ1PYI4_9GAMM</name>
<evidence type="ECO:0000313" key="3">
    <source>
        <dbReference type="Proteomes" id="UP000638188"/>
    </source>
</evidence>
<sequence length="413" mass="45756">MQDNPVIRDLGEPETLESLYRAEPARFRKWLDEAIFHQPASETLRVWEARLSFAEHAPSADAFGTKLFVIVVALIAGTLVKLHALPFVEDEWYLPRFVPLIVIGTLIVYFLATSARSSSRMSLSGLAACVALAALLPSAEGSDTVTMAFIHLPLVVLSVLALAFMGDDWRSSWSRSLYVRYLGEMLIYTAIILLGGIVLTLLTFGLFQLININIDEWYAKYVVVYGLVASPLVATYLYDVPLNRDSRIATLIANLFAPLILLTIGIYLLAILLQGTTPYSDRDFLITINGLLLVVLAIVIYSVTGKITESGSRSSDMINMIMITLTLVIDAFALSAIVFRWAEFGITPNRVAVTGVNLLVFIHLLILLKDYLAYKKLRVTSEALVESVTGYLAVYTGWSVFVVIGLPLLFWFS</sequence>
<proteinExistence type="predicted"/>
<protein>
    <submittedName>
        <fullName evidence="2">DUF4153 domain-containing protein</fullName>
    </submittedName>
</protein>
<keyword evidence="1" id="KW-0472">Membrane</keyword>